<dbReference type="RefSeq" id="WP_141197390.1">
    <property type="nucleotide sequence ID" value="NZ_CP041186.1"/>
</dbReference>
<keyword evidence="11" id="KW-1185">Reference proteome</keyword>
<evidence type="ECO:0000256" key="3">
    <source>
        <dbReference type="ARBA" id="ARBA00004991"/>
    </source>
</evidence>
<feature type="transmembrane region" description="Helical" evidence="9">
    <location>
        <begin position="292"/>
        <end position="319"/>
    </location>
</feature>
<keyword evidence="8 9" id="KW-0472">Membrane</keyword>
<dbReference type="InterPro" id="IPR029044">
    <property type="entry name" value="Nucleotide-diphossugar_trans"/>
</dbReference>
<keyword evidence="7 9" id="KW-1133">Transmembrane helix</keyword>
<evidence type="ECO:0000256" key="4">
    <source>
        <dbReference type="ARBA" id="ARBA00022676"/>
    </source>
</evidence>
<feature type="transmembrane region" description="Helical" evidence="9">
    <location>
        <begin position="339"/>
        <end position="361"/>
    </location>
</feature>
<gene>
    <name evidence="10" type="ORF">FIV42_09190</name>
</gene>
<dbReference type="GO" id="GO:0008120">
    <property type="term" value="F:ceramide glucosyltransferase activity"/>
    <property type="evidence" value="ECO:0007669"/>
    <property type="project" value="TreeGrafter"/>
</dbReference>
<sequence length="398" mass="43464">MVLQVLIASTVLFAAASLVLTLLVHLAVHIKASRKPPESDRPMPISVLKPLKGVDDELWENLVALAEQDHPEFEIVLGAADPLDPALTVARRFQRAYPGVDIRVHVCDQTLGLNPKVSNLAVLSQYATYEQILISDSNVRPGPSYLRDIAAELAQEGVGLVSNVLVGVGERSTGALFENLHLNSFVASVICAADLVGHPCVIGKSMLFRKRHLEELGGWHAVADILAEDYVLGNWFHKAGHKVALSSHVLPTVNVDWTFERFSNRHVRWAQLRRRINPPAFFAEPLLYPVPFVAAAVALGAAAGTLTPVLAAAALGTVVLKVLSDDLLNRRLRGDSIGWRGMLVAPIKDLVVFLLWSVAAVKRVVIWRGNKFIIDEGSRVRPLHEEPALEPLGFDEVA</sequence>
<dbReference type="GO" id="GO:0016020">
    <property type="term" value="C:membrane"/>
    <property type="evidence" value="ECO:0007669"/>
    <property type="project" value="UniProtKB-SubCell"/>
</dbReference>
<dbReference type="Gene3D" id="3.90.550.10">
    <property type="entry name" value="Spore Coat Polysaccharide Biosynthesis Protein SpsA, Chain A"/>
    <property type="match status" value="1"/>
</dbReference>
<name>A0A4Y6PRP1_PERCE</name>
<dbReference type="PANTHER" id="PTHR12726">
    <property type="entry name" value="CERAMIDE GLUCOSYLTRANSFERASE"/>
    <property type="match status" value="1"/>
</dbReference>
<dbReference type="EMBL" id="CP041186">
    <property type="protein sequence ID" value="QDG50900.1"/>
    <property type="molecule type" value="Genomic_DNA"/>
</dbReference>
<evidence type="ECO:0000256" key="1">
    <source>
        <dbReference type="ARBA" id="ARBA00004141"/>
    </source>
</evidence>
<dbReference type="Pfam" id="PF13506">
    <property type="entry name" value="Glyco_transf_21"/>
    <property type="match status" value="1"/>
</dbReference>
<feature type="transmembrane region" description="Helical" evidence="9">
    <location>
        <begin position="6"/>
        <end position="28"/>
    </location>
</feature>
<protein>
    <submittedName>
        <fullName evidence="10">Glycosyltransferase</fullName>
    </submittedName>
</protein>
<dbReference type="OrthoDB" id="9814255at2"/>
<evidence type="ECO:0000256" key="9">
    <source>
        <dbReference type="SAM" id="Phobius"/>
    </source>
</evidence>
<comment type="pathway">
    <text evidence="3">Sphingolipid metabolism.</text>
</comment>
<dbReference type="AlphaFoldDB" id="A0A4Y6PRP1"/>
<comment type="pathway">
    <text evidence="2">Lipid metabolism; sphingolipid metabolism.</text>
</comment>
<keyword evidence="4" id="KW-0328">Glycosyltransferase</keyword>
<reference evidence="10 11" key="1">
    <citation type="submission" date="2019-06" db="EMBL/GenBank/DDBJ databases">
        <title>Persicimonas caeni gen. nov., sp. nov., a predatory bacterium isolated from solar saltern.</title>
        <authorList>
            <person name="Wang S."/>
        </authorList>
    </citation>
    <scope>NUCLEOTIDE SEQUENCE [LARGE SCALE GENOMIC DNA]</scope>
    <source>
        <strain evidence="10 11">YN101</strain>
    </source>
</reference>
<dbReference type="SUPFAM" id="SSF53448">
    <property type="entry name" value="Nucleotide-diphospho-sugar transferases"/>
    <property type="match status" value="1"/>
</dbReference>
<accession>A0A4Y6PRP1</accession>
<evidence type="ECO:0000256" key="2">
    <source>
        <dbReference type="ARBA" id="ARBA00004760"/>
    </source>
</evidence>
<evidence type="ECO:0000256" key="5">
    <source>
        <dbReference type="ARBA" id="ARBA00022679"/>
    </source>
</evidence>
<comment type="subcellular location">
    <subcellularLocation>
        <location evidence="1">Membrane</location>
        <topology evidence="1">Multi-pass membrane protein</topology>
    </subcellularLocation>
</comment>
<keyword evidence="6 9" id="KW-0812">Transmembrane</keyword>
<evidence type="ECO:0000313" key="11">
    <source>
        <dbReference type="Proteomes" id="UP000315995"/>
    </source>
</evidence>
<accession>A0A5B8Y3F0</accession>
<evidence type="ECO:0000313" key="10">
    <source>
        <dbReference type="EMBL" id="QDG50900.1"/>
    </source>
</evidence>
<proteinExistence type="predicted"/>
<organism evidence="10 11">
    <name type="scientific">Persicimonas caeni</name>
    <dbReference type="NCBI Taxonomy" id="2292766"/>
    <lineage>
        <taxon>Bacteria</taxon>
        <taxon>Deltaproteobacteria</taxon>
        <taxon>Bradymonadales</taxon>
        <taxon>Bradymonadaceae</taxon>
        <taxon>Persicimonas</taxon>
    </lineage>
</organism>
<evidence type="ECO:0000256" key="6">
    <source>
        <dbReference type="ARBA" id="ARBA00022692"/>
    </source>
</evidence>
<keyword evidence="5 10" id="KW-0808">Transferase</keyword>
<dbReference type="PANTHER" id="PTHR12726:SF0">
    <property type="entry name" value="CERAMIDE GLUCOSYLTRANSFERASE"/>
    <property type="match status" value="1"/>
</dbReference>
<dbReference type="InterPro" id="IPR025993">
    <property type="entry name" value="Ceramide_glucosylTrfase"/>
</dbReference>
<dbReference type="GO" id="GO:0006679">
    <property type="term" value="P:glucosylceramide biosynthetic process"/>
    <property type="evidence" value="ECO:0007669"/>
    <property type="project" value="TreeGrafter"/>
</dbReference>
<evidence type="ECO:0000256" key="7">
    <source>
        <dbReference type="ARBA" id="ARBA00022989"/>
    </source>
</evidence>
<dbReference type="Proteomes" id="UP000315995">
    <property type="component" value="Chromosome"/>
</dbReference>
<evidence type="ECO:0000256" key="8">
    <source>
        <dbReference type="ARBA" id="ARBA00023136"/>
    </source>
</evidence>